<dbReference type="InterPro" id="IPR043502">
    <property type="entry name" value="DNA/RNA_pol_sf"/>
</dbReference>
<dbReference type="GeneID" id="115883267"/>
<dbReference type="Pfam" id="PF05380">
    <property type="entry name" value="Peptidase_A17"/>
    <property type="match status" value="1"/>
</dbReference>
<dbReference type="GO" id="GO:0071897">
    <property type="term" value="P:DNA biosynthetic process"/>
    <property type="evidence" value="ECO:0007669"/>
    <property type="project" value="UniProtKB-ARBA"/>
</dbReference>
<dbReference type="OrthoDB" id="6776678at2759"/>
<evidence type="ECO:0000313" key="2">
    <source>
        <dbReference type="RefSeq" id="XP_030757462.1"/>
    </source>
</evidence>
<dbReference type="InterPro" id="IPR008042">
    <property type="entry name" value="Retrotrans_Pao"/>
</dbReference>
<name>A0A6J2Y181_SITOR</name>
<dbReference type="InParanoid" id="A0A6J2Y181"/>
<dbReference type="Gene3D" id="3.30.70.270">
    <property type="match status" value="1"/>
</dbReference>
<dbReference type="Gene3D" id="3.10.10.10">
    <property type="entry name" value="HIV Type 1 Reverse Transcriptase, subunit A, domain 1"/>
    <property type="match status" value="1"/>
</dbReference>
<dbReference type="InterPro" id="IPR043128">
    <property type="entry name" value="Rev_trsase/Diguanyl_cyclase"/>
</dbReference>
<keyword evidence="1" id="KW-1185">Reference proteome</keyword>
<gene>
    <name evidence="2" type="primary">LOC115883267</name>
</gene>
<organism evidence="1 2">
    <name type="scientific">Sitophilus oryzae</name>
    <name type="common">Rice weevil</name>
    <name type="synonym">Curculio oryzae</name>
    <dbReference type="NCBI Taxonomy" id="7048"/>
    <lineage>
        <taxon>Eukaryota</taxon>
        <taxon>Metazoa</taxon>
        <taxon>Ecdysozoa</taxon>
        <taxon>Arthropoda</taxon>
        <taxon>Hexapoda</taxon>
        <taxon>Insecta</taxon>
        <taxon>Pterygota</taxon>
        <taxon>Neoptera</taxon>
        <taxon>Endopterygota</taxon>
        <taxon>Coleoptera</taxon>
        <taxon>Polyphaga</taxon>
        <taxon>Cucujiformia</taxon>
        <taxon>Curculionidae</taxon>
        <taxon>Dryophthorinae</taxon>
        <taxon>Sitophilus</taxon>
    </lineage>
</organism>
<sequence length="375" mass="43595">MLVEENFCKTTVLLDSGHFQVDLPLKGPNANGTLGESFDFARKRFYQLEKRFEKNPDLFLQYKKFIDEYISLNHARIVPLSMKSDQNENKYFFPHHCVIRNDSKSSKLRVVFDGSLKTSSGLSLNDIMYKGYTVQPDLYDILLRFRTFKYVITSDIEKMYRQVRINPKHTYLHNILWREKPCEKLQCIELSTVTYGTNCAPYLATRVLKELAVINQKTFPLASNALLSQCYVDDILCGQDSYENLVELHRQLMQLCKLGNFHLHKWCSNSNSLLNNINHSHKSDISQENYDIKVDGISNKVLGIFWNPNLDVFSISLPIPSEEKQVTKREVLSKIAQMFDPLGLIGPVIVIGKLMMQEIWKTKIDWDDFLEKIFL</sequence>
<protein>
    <submittedName>
        <fullName evidence="2">Uncharacterized protein LOC115883267</fullName>
    </submittedName>
</protein>
<dbReference type="PANTHER" id="PTHR47331">
    <property type="entry name" value="PHD-TYPE DOMAIN-CONTAINING PROTEIN"/>
    <property type="match status" value="1"/>
</dbReference>
<reference evidence="2" key="1">
    <citation type="submission" date="2025-08" db="UniProtKB">
        <authorList>
            <consortium name="RefSeq"/>
        </authorList>
    </citation>
    <scope>IDENTIFICATION</scope>
    <source>
        <tissue evidence="2">Gonads</tissue>
    </source>
</reference>
<dbReference type="PANTHER" id="PTHR47331:SF5">
    <property type="entry name" value="RIBONUCLEASE H"/>
    <property type="match status" value="1"/>
</dbReference>
<dbReference type="AlphaFoldDB" id="A0A6J2Y181"/>
<evidence type="ECO:0000313" key="1">
    <source>
        <dbReference type="Proteomes" id="UP000504635"/>
    </source>
</evidence>
<dbReference type="KEGG" id="soy:115883267"/>
<accession>A0A6J2Y181</accession>
<dbReference type="RefSeq" id="XP_030757462.1">
    <property type="nucleotide sequence ID" value="XM_030901602.1"/>
</dbReference>
<dbReference type="SUPFAM" id="SSF56672">
    <property type="entry name" value="DNA/RNA polymerases"/>
    <property type="match status" value="1"/>
</dbReference>
<dbReference type="Proteomes" id="UP000504635">
    <property type="component" value="Unplaced"/>
</dbReference>
<proteinExistence type="predicted"/>